<gene>
    <name evidence="10" type="ORF">HR45_00830</name>
</gene>
<comment type="pathway">
    <text evidence="1">Glycan metabolism; L-arabinan degradation.</text>
</comment>
<dbReference type="InterPro" id="IPR035992">
    <property type="entry name" value="Ricin_B-like_lectins"/>
</dbReference>
<proteinExistence type="inferred from homology"/>
<evidence type="ECO:0000256" key="2">
    <source>
        <dbReference type="ARBA" id="ARBA00009865"/>
    </source>
</evidence>
<dbReference type="Pfam" id="PF04616">
    <property type="entry name" value="Glyco_hydro_43"/>
    <property type="match status" value="1"/>
</dbReference>
<evidence type="ECO:0000313" key="11">
    <source>
        <dbReference type="Proteomes" id="UP000029264"/>
    </source>
</evidence>
<dbReference type="RefSeq" id="WP_037438750.1">
    <property type="nucleotide sequence ID" value="NZ_JPEO01000001.1"/>
</dbReference>
<dbReference type="SMART" id="SM00458">
    <property type="entry name" value="RICIN"/>
    <property type="match status" value="1"/>
</dbReference>
<dbReference type="InterPro" id="IPR006710">
    <property type="entry name" value="Glyco_hydro_43"/>
</dbReference>
<feature type="active site" description="Proton donor" evidence="5">
    <location>
        <position position="358"/>
    </location>
</feature>
<dbReference type="InterPro" id="IPR023296">
    <property type="entry name" value="Glyco_hydro_beta-prop_sf"/>
</dbReference>
<dbReference type="Pfam" id="PF14200">
    <property type="entry name" value="RicinB_lectin_2"/>
    <property type="match status" value="1"/>
</dbReference>
<dbReference type="AlphaFoldDB" id="A0A094JLP5"/>
<dbReference type="CDD" id="cd18829">
    <property type="entry name" value="GH43_BsArb43A-like"/>
    <property type="match status" value="1"/>
</dbReference>
<reference evidence="10 11" key="1">
    <citation type="submission" date="2014-06" db="EMBL/GenBank/DDBJ databases">
        <title>Shewanella sp. YQH10.</title>
        <authorList>
            <person name="Liu Y."/>
            <person name="Zeng R."/>
        </authorList>
    </citation>
    <scope>NUCLEOTIDE SEQUENCE [LARGE SCALE GENOMIC DNA]</scope>
    <source>
        <strain evidence="10 11">YQH10</strain>
    </source>
</reference>
<feature type="site" description="Important for catalytic activity, responsible for pKa modulation of the active site Glu and correct orientation of both the proton donor and substrate" evidence="6">
    <location>
        <position position="309"/>
    </location>
</feature>
<dbReference type="PANTHER" id="PTHR43301">
    <property type="entry name" value="ARABINAN ENDO-1,5-ALPHA-L-ARABINOSIDASE"/>
    <property type="match status" value="1"/>
</dbReference>
<keyword evidence="4 7" id="KW-0326">Glycosidase</keyword>
<sequence length="467" mass="51089">MRLFHTVIFGGMMLVGTAQAAVVNGVYTIQSKFSGKLVEVANADNNNGANVSQWPDNGHNTQRWLITKRDDGYYSVLNLNSAKAMEVYNSGSNDGDNVSQWQYWGGATQRWNISDQGNGYYLLINKNSGKALDLLGWDASNGANIGQWSVNHLDSQQWKLNLIQASGAKPVDTSTTNGAPNFWPLSGNLGTHDPTIAYENGSWWELQTGVGIYGKVSHDGLNWEPLPSVFPSPLSWWKNYVPGNTNNDVWAPDLKHYNGKIWLYYAISTFGSRVSAIGLASADSLAASNWQDRGLVINTTNADNYNAIDPDLVIDKDGDPWLTLGSWNSGIKVVRLNPITMKPMGDISSIASRSGGIEAPTIIYRRGYYYLFVSVGKCCSGVDSTYQIRYGRATDITGPYLDKNGNDMMSGGGSLFDGGNSQWVGPGGQDIANTDVIIRHAYDATDNGNPKMLISTLNWDSNGWPKY</sequence>
<name>A0A094JLP5_9GAMM</name>
<dbReference type="GO" id="GO:0005975">
    <property type="term" value="P:carbohydrate metabolic process"/>
    <property type="evidence" value="ECO:0007669"/>
    <property type="project" value="InterPro"/>
</dbReference>
<evidence type="ECO:0000256" key="1">
    <source>
        <dbReference type="ARBA" id="ARBA00004834"/>
    </source>
</evidence>
<dbReference type="SUPFAM" id="SSF50370">
    <property type="entry name" value="Ricin B-like lectins"/>
    <property type="match status" value="1"/>
</dbReference>
<feature type="chain" id="PRO_5001905402" evidence="8">
    <location>
        <begin position="21"/>
        <end position="467"/>
    </location>
</feature>
<dbReference type="eggNOG" id="COG3507">
    <property type="taxonomic scope" value="Bacteria"/>
</dbReference>
<dbReference type="SUPFAM" id="SSF75005">
    <property type="entry name" value="Arabinanase/levansucrase/invertase"/>
    <property type="match status" value="1"/>
</dbReference>
<evidence type="ECO:0000313" key="10">
    <source>
        <dbReference type="EMBL" id="KFZ38979.1"/>
    </source>
</evidence>
<evidence type="ECO:0000256" key="4">
    <source>
        <dbReference type="ARBA" id="ARBA00023295"/>
    </source>
</evidence>
<protein>
    <submittedName>
        <fullName evidence="10">Arabinan endo-1 5-alpha-L-arabinosidase</fullName>
    </submittedName>
</protein>
<dbReference type="GO" id="GO:0004553">
    <property type="term" value="F:hydrolase activity, hydrolyzing O-glycosyl compounds"/>
    <property type="evidence" value="ECO:0007669"/>
    <property type="project" value="InterPro"/>
</dbReference>
<dbReference type="PROSITE" id="PS50231">
    <property type="entry name" value="RICIN_B_LECTIN"/>
    <property type="match status" value="1"/>
</dbReference>
<comment type="similarity">
    <text evidence="2 7">Belongs to the glycosyl hydrolase 43 family.</text>
</comment>
<dbReference type="CDD" id="cd00161">
    <property type="entry name" value="beta-trefoil_Ricin-like"/>
    <property type="match status" value="1"/>
</dbReference>
<dbReference type="Gene3D" id="2.115.10.20">
    <property type="entry name" value="Glycosyl hydrolase domain, family 43"/>
    <property type="match status" value="1"/>
</dbReference>
<organism evidence="10 11">
    <name type="scientific">Shewanella mangrovi</name>
    <dbReference type="NCBI Taxonomy" id="1515746"/>
    <lineage>
        <taxon>Bacteria</taxon>
        <taxon>Pseudomonadati</taxon>
        <taxon>Pseudomonadota</taxon>
        <taxon>Gammaproteobacteria</taxon>
        <taxon>Alteromonadales</taxon>
        <taxon>Shewanellaceae</taxon>
        <taxon>Shewanella</taxon>
    </lineage>
</organism>
<evidence type="ECO:0000256" key="8">
    <source>
        <dbReference type="SAM" id="SignalP"/>
    </source>
</evidence>
<dbReference type="Proteomes" id="UP000029264">
    <property type="component" value="Unassembled WGS sequence"/>
</dbReference>
<keyword evidence="11" id="KW-1185">Reference proteome</keyword>
<feature type="active site" description="Proton acceptor" evidence="5">
    <location>
        <position position="193"/>
    </location>
</feature>
<evidence type="ECO:0000256" key="7">
    <source>
        <dbReference type="RuleBase" id="RU361187"/>
    </source>
</evidence>
<evidence type="ECO:0000256" key="3">
    <source>
        <dbReference type="ARBA" id="ARBA00022801"/>
    </source>
</evidence>
<dbReference type="EMBL" id="JPEO01000001">
    <property type="protein sequence ID" value="KFZ38979.1"/>
    <property type="molecule type" value="Genomic_DNA"/>
</dbReference>
<dbReference type="STRING" id="1515746.HR45_00830"/>
<keyword evidence="3 7" id="KW-0378">Hydrolase</keyword>
<keyword evidence="8" id="KW-0732">Signal</keyword>
<dbReference type="Gene3D" id="2.80.10.50">
    <property type="match status" value="3"/>
</dbReference>
<dbReference type="InterPro" id="IPR050727">
    <property type="entry name" value="GH43_arabinanases"/>
</dbReference>
<evidence type="ECO:0000259" key="9">
    <source>
        <dbReference type="SMART" id="SM00458"/>
    </source>
</evidence>
<evidence type="ECO:0000256" key="6">
    <source>
        <dbReference type="PIRSR" id="PIRSR606710-2"/>
    </source>
</evidence>
<accession>A0A094JLP5</accession>
<comment type="caution">
    <text evidence="10">The sequence shown here is derived from an EMBL/GenBank/DDBJ whole genome shotgun (WGS) entry which is preliminary data.</text>
</comment>
<dbReference type="InterPro" id="IPR000772">
    <property type="entry name" value="Ricin_B_lectin"/>
</dbReference>
<feature type="domain" description="Ricin B lectin" evidence="9">
    <location>
        <begin position="24"/>
        <end position="161"/>
    </location>
</feature>
<evidence type="ECO:0000256" key="5">
    <source>
        <dbReference type="PIRSR" id="PIRSR606710-1"/>
    </source>
</evidence>
<dbReference type="PANTHER" id="PTHR43301:SF3">
    <property type="entry name" value="ARABINAN ENDO-1,5-ALPHA-L-ARABINOSIDASE A-RELATED"/>
    <property type="match status" value="1"/>
</dbReference>
<feature type="signal peptide" evidence="8">
    <location>
        <begin position="1"/>
        <end position="20"/>
    </location>
</feature>